<keyword evidence="2" id="KW-1185">Reference proteome</keyword>
<reference evidence="2" key="1">
    <citation type="journal article" date="2019" name="Int. J. Syst. Evol. Microbiol.">
        <title>The Global Catalogue of Microorganisms (GCM) 10K type strain sequencing project: providing services to taxonomists for standard genome sequencing and annotation.</title>
        <authorList>
            <consortium name="The Broad Institute Genomics Platform"/>
            <consortium name="The Broad Institute Genome Sequencing Center for Infectious Disease"/>
            <person name="Wu L."/>
            <person name="Ma J."/>
        </authorList>
    </citation>
    <scope>NUCLEOTIDE SEQUENCE [LARGE SCALE GENOMIC DNA]</scope>
    <source>
        <strain evidence="2">KCTC 52094</strain>
    </source>
</reference>
<sequence>MRHLKRERHTCVVWNAVPGDFRDPDGWVDRALTMCRGPVLLVLHDNPNGAMRHLDRFLGLLADRGTRFRQDFPEECILLRRGEPTRPMDGYVTEPCISGTEGARP</sequence>
<dbReference type="InterPro" id="IPR011330">
    <property type="entry name" value="Glyco_hydro/deAcase_b/a-brl"/>
</dbReference>
<organism evidence="1 2">
    <name type="scientific">Teichococcus globiformis</name>
    <dbReference type="NCBI Taxonomy" id="2307229"/>
    <lineage>
        <taxon>Bacteria</taxon>
        <taxon>Pseudomonadati</taxon>
        <taxon>Pseudomonadota</taxon>
        <taxon>Alphaproteobacteria</taxon>
        <taxon>Acetobacterales</taxon>
        <taxon>Roseomonadaceae</taxon>
        <taxon>Roseomonas</taxon>
    </lineage>
</organism>
<evidence type="ECO:0000313" key="2">
    <source>
        <dbReference type="Proteomes" id="UP001595593"/>
    </source>
</evidence>
<dbReference type="RefSeq" id="WP_379596271.1">
    <property type="nucleotide sequence ID" value="NZ_JBHRTN010000009.1"/>
</dbReference>
<dbReference type="EMBL" id="JBHRTN010000009">
    <property type="protein sequence ID" value="MFC3125525.1"/>
    <property type="molecule type" value="Genomic_DNA"/>
</dbReference>
<accession>A0ABV7G278</accession>
<evidence type="ECO:0008006" key="3">
    <source>
        <dbReference type="Google" id="ProtNLM"/>
    </source>
</evidence>
<protein>
    <recommendedName>
        <fullName evidence="3">NodB homology domain-containing protein</fullName>
    </recommendedName>
</protein>
<dbReference type="SUPFAM" id="SSF88713">
    <property type="entry name" value="Glycoside hydrolase/deacetylase"/>
    <property type="match status" value="1"/>
</dbReference>
<gene>
    <name evidence="1" type="ORF">ACFOD4_10665</name>
</gene>
<evidence type="ECO:0000313" key="1">
    <source>
        <dbReference type="EMBL" id="MFC3125525.1"/>
    </source>
</evidence>
<name>A0ABV7G278_9PROT</name>
<proteinExistence type="predicted"/>
<comment type="caution">
    <text evidence="1">The sequence shown here is derived from an EMBL/GenBank/DDBJ whole genome shotgun (WGS) entry which is preliminary data.</text>
</comment>
<dbReference type="Proteomes" id="UP001595593">
    <property type="component" value="Unassembled WGS sequence"/>
</dbReference>